<reference evidence="8" key="1">
    <citation type="journal article" date="2020" name="Microbiol. Resour. Announc.">
        <title>Complete Genome Sequence of Novel Psychrotolerant Legionella Strain TUM19329, Isolated from Antarctic Lake Sediment.</title>
        <authorList>
            <person name="Shimada S."/>
            <person name="Nakai R."/>
            <person name="Aoki K."/>
            <person name="Shimoeda N."/>
            <person name="Ohno G."/>
            <person name="Miyazaki Y."/>
            <person name="Kudoh S."/>
            <person name="Imura S."/>
            <person name="Watanabe K."/>
            <person name="Ishii Y."/>
            <person name="Tateda K."/>
        </authorList>
    </citation>
    <scope>NUCLEOTIDE SEQUENCE [LARGE SCALE GENOMIC DNA]</scope>
    <source>
        <strain evidence="8">TUM19329</strain>
    </source>
</reference>
<dbReference type="InterPro" id="IPR037069">
    <property type="entry name" value="AcylCoA_DH/ox_N_sf"/>
</dbReference>
<protein>
    <submittedName>
        <fullName evidence="8">Acyl-CoA dehydrogenase</fullName>
    </submittedName>
</protein>
<dbReference type="GO" id="GO:0005886">
    <property type="term" value="C:plasma membrane"/>
    <property type="evidence" value="ECO:0007669"/>
    <property type="project" value="TreeGrafter"/>
</dbReference>
<evidence type="ECO:0000256" key="3">
    <source>
        <dbReference type="ARBA" id="ARBA00022630"/>
    </source>
</evidence>
<dbReference type="GO" id="GO:0003995">
    <property type="term" value="F:acyl-CoA dehydrogenase activity"/>
    <property type="evidence" value="ECO:0007669"/>
    <property type="project" value="TreeGrafter"/>
</dbReference>
<accession>A0A6F8T245</accession>
<name>A0A6F8T245_9GAMM</name>
<dbReference type="AlphaFoldDB" id="A0A6F8T245"/>
<keyword evidence="5" id="KW-0560">Oxidoreductase</keyword>
<dbReference type="Gene3D" id="2.40.110.10">
    <property type="entry name" value="Butyryl-CoA Dehydrogenase, subunit A, domain 2"/>
    <property type="match status" value="1"/>
</dbReference>
<evidence type="ECO:0000313" key="8">
    <source>
        <dbReference type="EMBL" id="BCA94754.1"/>
    </source>
</evidence>
<dbReference type="PANTHER" id="PTHR43884">
    <property type="entry name" value="ACYL-COA DEHYDROGENASE"/>
    <property type="match status" value="1"/>
</dbReference>
<dbReference type="InterPro" id="IPR006091">
    <property type="entry name" value="Acyl-CoA_Oxase/DH_mid-dom"/>
</dbReference>
<dbReference type="Pfam" id="PF02770">
    <property type="entry name" value="Acyl-CoA_dh_M"/>
    <property type="match status" value="1"/>
</dbReference>
<keyword evidence="9" id="KW-1185">Reference proteome</keyword>
<evidence type="ECO:0000259" key="6">
    <source>
        <dbReference type="Pfam" id="PF00441"/>
    </source>
</evidence>
<dbReference type="PANTHER" id="PTHR43884:SF19">
    <property type="entry name" value="ACYL-COA DEHYDROGENASE FADE4-RELATED"/>
    <property type="match status" value="1"/>
</dbReference>
<evidence type="ECO:0000313" key="9">
    <source>
        <dbReference type="Proteomes" id="UP000502894"/>
    </source>
</evidence>
<dbReference type="KEGG" id="lant:TUM19329_11150"/>
<dbReference type="RefSeq" id="WP_173236549.1">
    <property type="nucleotide sequence ID" value="NZ_AP022839.1"/>
</dbReference>
<sequence>MHRLRLYPQLEPGKKLDSLLGSAHDERNAISFKKIRDADEAEEYPEEMLQHLYSMRLQDYLVPKSQGGLLNNFEEMGFILRIISQRDLSLGLSFCMPFLGACPAWIAEQDYTVTLTKNLILDGKRIAMCLTEHGHGSDLLADECYATQQENDVLITGKKWLINHATKAQAYMVFASDDNRHKPRSYSFYMIDKGYLNQSNYRTYPKIRTHGVRGADMGAVEFNQIQVPIKTRIGKSGQGLEILLKVFNITRSVAPCLALGATDTALRIGMTFALERKLYRQSVFDIPHARTTLVNTFCNYLVAECCSILSLRTLNFYPEKSAFYSSICKYLVPTQCELILADLAKIIGARYYLRDEYYSGMFQKILRDVPLISFGDGNSLVNLHSILLQMNSVFGQVNNTCHPVTPDFFDLTQPPPDIALNNITLSCHKGDIAFSAFLKYMTAISIYFNDDSISSLLAELGKQINQLVTWIQSRTASLPYQEPYSWFEKAKKFCLLQALCSTVLFWYFNHKDSTSLFSKTSILTYILNHNLYSEQEISEELINEIAIELEYRTKNHKLYSVYPFETAAGKSDDLIQPVSVS</sequence>
<proteinExistence type="inferred from homology"/>
<organism evidence="8 9">
    <name type="scientific">Legionella antarctica</name>
    <dbReference type="NCBI Taxonomy" id="2708020"/>
    <lineage>
        <taxon>Bacteria</taxon>
        <taxon>Pseudomonadati</taxon>
        <taxon>Pseudomonadota</taxon>
        <taxon>Gammaproteobacteria</taxon>
        <taxon>Legionellales</taxon>
        <taxon>Legionellaceae</taxon>
        <taxon>Legionella</taxon>
    </lineage>
</organism>
<comment type="similarity">
    <text evidence="2 5">Belongs to the acyl-CoA dehydrogenase family.</text>
</comment>
<evidence type="ECO:0000256" key="5">
    <source>
        <dbReference type="RuleBase" id="RU362125"/>
    </source>
</evidence>
<evidence type="ECO:0000256" key="2">
    <source>
        <dbReference type="ARBA" id="ARBA00009347"/>
    </source>
</evidence>
<dbReference type="SUPFAM" id="SSF56645">
    <property type="entry name" value="Acyl-CoA dehydrogenase NM domain-like"/>
    <property type="match status" value="1"/>
</dbReference>
<dbReference type="InterPro" id="IPR009075">
    <property type="entry name" value="AcylCo_DH/oxidase_C"/>
</dbReference>
<dbReference type="SUPFAM" id="SSF47203">
    <property type="entry name" value="Acyl-CoA dehydrogenase C-terminal domain-like"/>
    <property type="match status" value="1"/>
</dbReference>
<keyword evidence="4 5" id="KW-0274">FAD</keyword>
<keyword evidence="3 5" id="KW-0285">Flavoprotein</keyword>
<dbReference type="CDD" id="cd00567">
    <property type="entry name" value="ACAD"/>
    <property type="match status" value="1"/>
</dbReference>
<feature type="domain" description="Acyl-CoA dehydrogenase/oxidase C-terminal" evidence="6">
    <location>
        <begin position="237"/>
        <end position="386"/>
    </location>
</feature>
<dbReference type="InterPro" id="IPR036250">
    <property type="entry name" value="AcylCo_DH-like_C"/>
</dbReference>
<evidence type="ECO:0000259" key="7">
    <source>
        <dbReference type="Pfam" id="PF02770"/>
    </source>
</evidence>
<dbReference type="Pfam" id="PF00441">
    <property type="entry name" value="Acyl-CoA_dh_1"/>
    <property type="match status" value="1"/>
</dbReference>
<dbReference type="Gene3D" id="1.10.540.10">
    <property type="entry name" value="Acyl-CoA dehydrogenase/oxidase, N-terminal domain"/>
    <property type="match status" value="1"/>
</dbReference>
<dbReference type="Proteomes" id="UP000502894">
    <property type="component" value="Chromosome"/>
</dbReference>
<dbReference type="Gene3D" id="1.20.140.10">
    <property type="entry name" value="Butyryl-CoA Dehydrogenase, subunit A, domain 3"/>
    <property type="match status" value="1"/>
</dbReference>
<feature type="domain" description="Acyl-CoA oxidase/dehydrogenase middle" evidence="7">
    <location>
        <begin position="127"/>
        <end position="224"/>
    </location>
</feature>
<dbReference type="GO" id="GO:0050660">
    <property type="term" value="F:flavin adenine dinucleotide binding"/>
    <property type="evidence" value="ECO:0007669"/>
    <property type="project" value="InterPro"/>
</dbReference>
<dbReference type="InterPro" id="IPR009100">
    <property type="entry name" value="AcylCoA_DH/oxidase_NM_dom_sf"/>
</dbReference>
<dbReference type="EMBL" id="AP022839">
    <property type="protein sequence ID" value="BCA94754.1"/>
    <property type="molecule type" value="Genomic_DNA"/>
</dbReference>
<dbReference type="InterPro" id="IPR046373">
    <property type="entry name" value="Acyl-CoA_Oxase/DH_mid-dom_sf"/>
</dbReference>
<comment type="cofactor">
    <cofactor evidence="1 5">
        <name>FAD</name>
        <dbReference type="ChEBI" id="CHEBI:57692"/>
    </cofactor>
</comment>
<evidence type="ECO:0000256" key="1">
    <source>
        <dbReference type="ARBA" id="ARBA00001974"/>
    </source>
</evidence>
<gene>
    <name evidence="8" type="ORF">TUM19329_11150</name>
</gene>
<evidence type="ECO:0000256" key="4">
    <source>
        <dbReference type="ARBA" id="ARBA00022827"/>
    </source>
</evidence>